<dbReference type="RefSeq" id="WP_162664430.1">
    <property type="nucleotide sequence ID" value="NZ_CP048020.1"/>
</dbReference>
<dbReference type="KEGG" id="trz:GWP43_12590"/>
<feature type="chain" id="PRO_5027107053" evidence="1">
    <location>
        <begin position="20"/>
        <end position="138"/>
    </location>
</feature>
<sequence>MKKIIACMCLLAFIGTAHAKNWKYYYDDETGYSGEASITFIGDDTDGNLLDSTVDMLQAGARGLGYSVHNTRKLSKEIIWLFSEALKEYYLAKNEVYSILIDTTAPDSGIREGFIICVKIEDDAGDKITVNSSYMRKD</sequence>
<dbReference type="EMBL" id="CP048020">
    <property type="protein sequence ID" value="QHX44146.1"/>
    <property type="molecule type" value="Genomic_DNA"/>
</dbReference>
<dbReference type="Proteomes" id="UP000464374">
    <property type="component" value="Chromosome"/>
</dbReference>
<name>A0A6P1Y2P9_9SPIR</name>
<proteinExistence type="predicted"/>
<gene>
    <name evidence="2" type="ORF">GWP43_12590</name>
</gene>
<evidence type="ECO:0000313" key="3">
    <source>
        <dbReference type="Proteomes" id="UP000464374"/>
    </source>
</evidence>
<protein>
    <submittedName>
        <fullName evidence="2">Uncharacterized protein</fullName>
    </submittedName>
</protein>
<dbReference type="AlphaFoldDB" id="A0A6P1Y2P9"/>
<accession>A0A6P1Y2P9</accession>
<evidence type="ECO:0000256" key="1">
    <source>
        <dbReference type="SAM" id="SignalP"/>
    </source>
</evidence>
<evidence type="ECO:0000313" key="2">
    <source>
        <dbReference type="EMBL" id="QHX44146.1"/>
    </source>
</evidence>
<reference evidence="2 3" key="1">
    <citation type="submission" date="2020-01" db="EMBL/GenBank/DDBJ databases">
        <title>Complete genome sequence of a human oral phylogroup 1 Treponema sp. strain ATCC 700766, originally isolated from periodontitis dental plaque.</title>
        <authorList>
            <person name="Chan Y."/>
            <person name="Huo Y.-B."/>
            <person name="Yu X.-L."/>
            <person name="Zeng H."/>
            <person name="Leung W.-K."/>
            <person name="Watt R.M."/>
        </authorList>
    </citation>
    <scope>NUCLEOTIDE SEQUENCE [LARGE SCALE GENOMIC DNA]</scope>
    <source>
        <strain evidence="2 3">OMZ 804</strain>
    </source>
</reference>
<organism evidence="2 3">
    <name type="scientific">Treponema vincentii</name>
    <dbReference type="NCBI Taxonomy" id="69710"/>
    <lineage>
        <taxon>Bacteria</taxon>
        <taxon>Pseudomonadati</taxon>
        <taxon>Spirochaetota</taxon>
        <taxon>Spirochaetia</taxon>
        <taxon>Spirochaetales</taxon>
        <taxon>Treponemataceae</taxon>
        <taxon>Treponema</taxon>
    </lineage>
</organism>
<keyword evidence="1" id="KW-0732">Signal</keyword>
<feature type="signal peptide" evidence="1">
    <location>
        <begin position="1"/>
        <end position="19"/>
    </location>
</feature>